<name>A0A4U9TF20_SERFO</name>
<organism evidence="1">
    <name type="scientific">Serratia fonticola</name>
    <dbReference type="NCBI Taxonomy" id="47917"/>
    <lineage>
        <taxon>Bacteria</taxon>
        <taxon>Pseudomonadati</taxon>
        <taxon>Pseudomonadota</taxon>
        <taxon>Gammaproteobacteria</taxon>
        <taxon>Enterobacterales</taxon>
        <taxon>Yersiniaceae</taxon>
        <taxon>Serratia</taxon>
    </lineage>
</organism>
<gene>
    <name evidence="1" type="ORF">NCTC12965_00411</name>
</gene>
<protein>
    <submittedName>
        <fullName evidence="1">Uncharacterized protein</fullName>
    </submittedName>
</protein>
<sequence>MLKMFFVTARDRARLQEISSVLIRYGLQDVIRLLGLGKMLGGLRSGGVGGR</sequence>
<evidence type="ECO:0000313" key="1">
    <source>
        <dbReference type="EMBL" id="VTR17683.1"/>
    </source>
</evidence>
<accession>A0A4U9TF20</accession>
<proteinExistence type="predicted"/>
<dbReference type="AlphaFoldDB" id="A0A4U9TF20"/>
<dbReference type="EMBL" id="CABEEZ010000016">
    <property type="protein sequence ID" value="VTR17683.1"/>
    <property type="molecule type" value="Genomic_DNA"/>
</dbReference>
<reference evidence="1" key="1">
    <citation type="submission" date="2019-05" db="EMBL/GenBank/DDBJ databases">
        <authorList>
            <consortium name="Pathogen Informatics"/>
        </authorList>
    </citation>
    <scope>NUCLEOTIDE SEQUENCE [LARGE SCALE GENOMIC DNA]</scope>
    <source>
        <strain evidence="1">NCTC12965</strain>
    </source>
</reference>